<proteinExistence type="predicted"/>
<reference evidence="1 2" key="1">
    <citation type="journal article" date="2013" name="Int. J. Syst. Evol. Microbiol.">
        <title>Marinoscillum luteum sp. nov., isolated from marine sediment.</title>
        <authorList>
            <person name="Cha I.T."/>
            <person name="Park S.J."/>
            <person name="Kim S.J."/>
            <person name="Kim J.G."/>
            <person name="Jung M.Y."/>
            <person name="Shin K.S."/>
            <person name="Kwon K.K."/>
            <person name="Yang S.H."/>
            <person name="Seo Y.S."/>
            <person name="Rhee S.K."/>
        </authorList>
    </citation>
    <scope>NUCLEOTIDE SEQUENCE [LARGE SCALE GENOMIC DNA]</scope>
    <source>
        <strain evidence="1 2">KCTC 23939</strain>
    </source>
</reference>
<dbReference type="Proteomes" id="UP001610063">
    <property type="component" value="Unassembled WGS sequence"/>
</dbReference>
<evidence type="ECO:0000313" key="2">
    <source>
        <dbReference type="Proteomes" id="UP001610063"/>
    </source>
</evidence>
<accession>A0ABW7N6R8</accession>
<sequence length="131" mass="15497">MKKDIQFPQIEKVFVSVVREKDAEQWRVYLLNRSEKHLDTVMVTSKGYGIKGGEEQKTSVLRHMIPRIESGEYALIEPIDEQVFHLNNEYWVSFFIDGQLYDKKYIFVPETIIKENLSYIDELQTEGVLHQ</sequence>
<name>A0ABW7N6R8_9BACT</name>
<gene>
    <name evidence="1" type="ORF">ACHKAR_06975</name>
</gene>
<protein>
    <submittedName>
        <fullName evidence="1">Uncharacterized protein</fullName>
    </submittedName>
</protein>
<organism evidence="1 2">
    <name type="scientific">Marinoscillum luteum</name>
    <dbReference type="NCBI Taxonomy" id="861051"/>
    <lineage>
        <taxon>Bacteria</taxon>
        <taxon>Pseudomonadati</taxon>
        <taxon>Bacteroidota</taxon>
        <taxon>Cytophagia</taxon>
        <taxon>Cytophagales</taxon>
        <taxon>Reichenbachiellaceae</taxon>
        <taxon>Marinoscillum</taxon>
    </lineage>
</organism>
<dbReference type="RefSeq" id="WP_395416743.1">
    <property type="nucleotide sequence ID" value="NZ_JBIPKE010000014.1"/>
</dbReference>
<evidence type="ECO:0000313" key="1">
    <source>
        <dbReference type="EMBL" id="MFH6983174.1"/>
    </source>
</evidence>
<comment type="caution">
    <text evidence="1">The sequence shown here is derived from an EMBL/GenBank/DDBJ whole genome shotgun (WGS) entry which is preliminary data.</text>
</comment>
<dbReference type="EMBL" id="JBIPKE010000014">
    <property type="protein sequence ID" value="MFH6983174.1"/>
    <property type="molecule type" value="Genomic_DNA"/>
</dbReference>
<keyword evidence="2" id="KW-1185">Reference proteome</keyword>